<protein>
    <submittedName>
        <fullName evidence="1">Mobile element protein</fullName>
    </submittedName>
</protein>
<reference evidence="1" key="1">
    <citation type="journal article" date="2014" name="J. Antimicrob. Chemother.">
        <title>Nucleotide sequences of 16 transmissible plasmids identified in nine multidrug-resistant Escherichia coli isolates expressing an ESBL phenotype isolated from food-producing animals and healthy humans.</title>
        <authorList>
            <person name="Wang J."/>
            <person name="Stephan R."/>
            <person name="Power K."/>
            <person name="Yan Q."/>
            <person name="Hachler H."/>
            <person name="Fanning S."/>
        </authorList>
    </citation>
    <scope>NUCLEOTIDE SEQUENCE</scope>
    <source>
        <strain evidence="1">Chicken-59</strain>
        <plasmid evidence="1">pC59-153</plasmid>
    </source>
</reference>
<dbReference type="Pfam" id="PF02371">
    <property type="entry name" value="Transposase_20"/>
    <property type="match status" value="1"/>
</dbReference>
<dbReference type="NCBIfam" id="NF033542">
    <property type="entry name" value="transpos_IS110"/>
    <property type="match status" value="1"/>
</dbReference>
<evidence type="ECO:0000313" key="1">
    <source>
        <dbReference type="EMBL" id="AIF78698.1"/>
    </source>
</evidence>
<name>A0A075MC85_ECOLX</name>
<dbReference type="EMBL" id="KJ484636">
    <property type="protein sequence ID" value="AIF78698.1"/>
    <property type="molecule type" value="Genomic_DNA"/>
</dbReference>
<sequence>MSQPNLQCMGIDVAKLSLDIATTDTIEPFTVGNDEDGFAVITDKLKHTKINLILMEATGGLEAAIACKLQSEGYDVVVINPRQARDFARSMGYLAKTDKLDAAMLAQLALVIDRHPDRSRYIRHLPDEARAVLATMVVRRRQLNHMLVAERNRLYPSHPQSRKSIDNIIDALQNELDRINEQMKQHMTAFFQEQARLIGSVKGVGDITVASLIAELPEQGKLNRREISALTGVAPLNRDSGKMRGKRTTFGGRAGVRATLNMAALVATQFNPAIKLFYQRLLAAGKPKKLALVACMRKLITILNTMLRKGEEWNASFQSQVIS</sequence>
<dbReference type="InterPro" id="IPR002525">
    <property type="entry name" value="Transp_IS110-like_N"/>
</dbReference>
<dbReference type="InterPro" id="IPR003346">
    <property type="entry name" value="Transposase_20"/>
</dbReference>
<dbReference type="InterPro" id="IPR047650">
    <property type="entry name" value="Transpos_IS110"/>
</dbReference>
<organism evidence="1">
    <name type="scientific">Escherichia coli</name>
    <dbReference type="NCBI Taxonomy" id="562"/>
    <lineage>
        <taxon>Bacteria</taxon>
        <taxon>Pseudomonadati</taxon>
        <taxon>Pseudomonadota</taxon>
        <taxon>Gammaproteobacteria</taxon>
        <taxon>Enterobacterales</taxon>
        <taxon>Enterobacteriaceae</taxon>
        <taxon>Escherichia</taxon>
    </lineage>
</organism>
<dbReference type="AlphaFoldDB" id="A0A075MC85"/>
<geneLocation type="plasmid" evidence="1">
    <name>pC59-153</name>
</geneLocation>
<dbReference type="GO" id="GO:0003677">
    <property type="term" value="F:DNA binding"/>
    <property type="evidence" value="ECO:0007669"/>
    <property type="project" value="InterPro"/>
</dbReference>
<dbReference type="GO" id="GO:0006313">
    <property type="term" value="P:DNA transposition"/>
    <property type="evidence" value="ECO:0007669"/>
    <property type="project" value="InterPro"/>
</dbReference>
<dbReference type="PANTHER" id="PTHR33055">
    <property type="entry name" value="TRANSPOSASE FOR INSERTION SEQUENCE ELEMENT IS1111A"/>
    <property type="match status" value="1"/>
</dbReference>
<dbReference type="GO" id="GO:0004803">
    <property type="term" value="F:transposase activity"/>
    <property type="evidence" value="ECO:0007669"/>
    <property type="project" value="InterPro"/>
</dbReference>
<keyword evidence="1" id="KW-0614">Plasmid</keyword>
<dbReference type="PANTHER" id="PTHR33055:SF13">
    <property type="entry name" value="TRANSPOSASE"/>
    <property type="match status" value="1"/>
</dbReference>
<dbReference type="RefSeq" id="WP_001513510.1">
    <property type="nucleotide sequence ID" value="NC_025179.1"/>
</dbReference>
<proteinExistence type="predicted"/>
<accession>A0A075MC85</accession>
<dbReference type="Pfam" id="PF01548">
    <property type="entry name" value="DEDD_Tnp_IS110"/>
    <property type="match status" value="1"/>
</dbReference>